<name>A0A0X8JJH9_9BACT</name>
<reference evidence="4" key="1">
    <citation type="submission" date="2016-02" db="EMBL/GenBank/DDBJ databases">
        <authorList>
            <person name="Holder M.E."/>
            <person name="Ajami N.J."/>
            <person name="Petrosino J.F."/>
        </authorList>
    </citation>
    <scope>NUCLEOTIDE SEQUENCE [LARGE SCALE GENOMIC DNA]</scope>
    <source>
        <strain evidence="4">CCUG 45958</strain>
    </source>
</reference>
<protein>
    <submittedName>
        <fullName evidence="3">Aromatic ring-opening dioxygenase LigA</fullName>
    </submittedName>
</protein>
<dbReference type="SUPFAM" id="SSF81901">
    <property type="entry name" value="HCP-like"/>
    <property type="match status" value="1"/>
</dbReference>
<keyword evidence="3" id="KW-0223">Dioxygenase</keyword>
<evidence type="ECO:0000313" key="3">
    <source>
        <dbReference type="EMBL" id="AMD89861.1"/>
    </source>
</evidence>
<keyword evidence="4" id="KW-1185">Reference proteome</keyword>
<feature type="region of interest" description="Disordered" evidence="1">
    <location>
        <begin position="201"/>
        <end position="231"/>
    </location>
</feature>
<dbReference type="Gene3D" id="1.25.40.10">
    <property type="entry name" value="Tetratricopeptide repeat domain"/>
    <property type="match status" value="1"/>
</dbReference>
<proteinExistence type="predicted"/>
<gene>
    <name evidence="3" type="ORF">AXF13_06890</name>
</gene>
<evidence type="ECO:0000313" key="4">
    <source>
        <dbReference type="Proteomes" id="UP000069241"/>
    </source>
</evidence>
<feature type="compositionally biased region" description="Low complexity" evidence="1">
    <location>
        <begin position="205"/>
        <end position="227"/>
    </location>
</feature>
<evidence type="ECO:0000256" key="2">
    <source>
        <dbReference type="SAM" id="Phobius"/>
    </source>
</evidence>
<dbReference type="RefSeq" id="WP_062252174.1">
    <property type="nucleotide sequence ID" value="NZ_CP014229.1"/>
</dbReference>
<dbReference type="AlphaFoldDB" id="A0A0X8JJH9"/>
<keyword evidence="2" id="KW-1133">Transmembrane helix</keyword>
<keyword evidence="2" id="KW-0472">Membrane</keyword>
<keyword evidence="2" id="KW-0812">Transmembrane</keyword>
<dbReference type="GO" id="GO:0051213">
    <property type="term" value="F:dioxygenase activity"/>
    <property type="evidence" value="ECO:0007669"/>
    <property type="project" value="UniProtKB-KW"/>
</dbReference>
<dbReference type="STRING" id="44742.AXF13_06890"/>
<keyword evidence="3" id="KW-0560">Oxidoreductase</keyword>
<feature type="region of interest" description="Disordered" evidence="1">
    <location>
        <begin position="125"/>
        <end position="170"/>
    </location>
</feature>
<dbReference type="Proteomes" id="UP000069241">
    <property type="component" value="Chromosome"/>
</dbReference>
<dbReference type="EMBL" id="CP014229">
    <property type="protein sequence ID" value="AMD89861.1"/>
    <property type="molecule type" value="Genomic_DNA"/>
</dbReference>
<feature type="compositionally biased region" description="Basic and acidic residues" evidence="1">
    <location>
        <begin position="160"/>
        <end position="169"/>
    </location>
</feature>
<dbReference type="InterPro" id="IPR011990">
    <property type="entry name" value="TPR-like_helical_dom_sf"/>
</dbReference>
<evidence type="ECO:0000256" key="1">
    <source>
        <dbReference type="SAM" id="MobiDB-lite"/>
    </source>
</evidence>
<feature type="transmembrane region" description="Helical" evidence="2">
    <location>
        <begin position="172"/>
        <end position="193"/>
    </location>
</feature>
<dbReference type="KEGG" id="dfi:AXF13_06890"/>
<sequence>MRATITADPSRGPGYGIIEIHDAGNVSAPAFVLRRGSDGKTLSSGGWQESETALTPDAWDNDGGSLRLAVGPAVVDEMDNLDAYRISLTGAGACVLVVQNLVYSHISGGQGVGVYAPPTEPLQAVPETEPTVEEHEPEPEESPEPAPVPEPVVTEPPLRMAREPGEGKSGKGGLLVGLALLVLVIGVAVWWFMLRTPEKPPLPSAPTAAQNQTAPAASANQSPLAAAREQLRGEARPEMSLALAKPMRKAGAGAEESDAAFLLLEDAAQKGNAEAMLLVGQFYDPVSSLPRGSIPVDMGQAKHWYEQARQKGQAEAANALDSLRIHVQAEADKGNAEARSLLQNWN</sequence>
<accession>A0A0X8JJH9</accession>
<organism evidence="3 4">
    <name type="scientific">Desulfovibrio fairfieldensis</name>
    <dbReference type="NCBI Taxonomy" id="44742"/>
    <lineage>
        <taxon>Bacteria</taxon>
        <taxon>Pseudomonadati</taxon>
        <taxon>Thermodesulfobacteriota</taxon>
        <taxon>Desulfovibrionia</taxon>
        <taxon>Desulfovibrionales</taxon>
        <taxon>Desulfovibrionaceae</taxon>
        <taxon>Desulfovibrio</taxon>
    </lineage>
</organism>